<protein>
    <submittedName>
        <fullName evidence="1">Uncharacterized protein</fullName>
    </submittedName>
</protein>
<accession>A0AAV4UDG3</accession>
<evidence type="ECO:0000313" key="1">
    <source>
        <dbReference type="EMBL" id="GIY55741.1"/>
    </source>
</evidence>
<keyword evidence="2" id="KW-1185">Reference proteome</keyword>
<proteinExistence type="predicted"/>
<comment type="caution">
    <text evidence="1">The sequence shown here is derived from an EMBL/GenBank/DDBJ whole genome shotgun (WGS) entry which is preliminary data.</text>
</comment>
<dbReference type="Proteomes" id="UP001054945">
    <property type="component" value="Unassembled WGS sequence"/>
</dbReference>
<dbReference type="AlphaFoldDB" id="A0AAV4UDG3"/>
<reference evidence="1 2" key="1">
    <citation type="submission" date="2021-06" db="EMBL/GenBank/DDBJ databases">
        <title>Caerostris extrusa draft genome.</title>
        <authorList>
            <person name="Kono N."/>
            <person name="Arakawa K."/>
        </authorList>
    </citation>
    <scope>NUCLEOTIDE SEQUENCE [LARGE SCALE GENOMIC DNA]</scope>
</reference>
<organism evidence="1 2">
    <name type="scientific">Caerostris extrusa</name>
    <name type="common">Bark spider</name>
    <name type="synonym">Caerostris bankana</name>
    <dbReference type="NCBI Taxonomy" id="172846"/>
    <lineage>
        <taxon>Eukaryota</taxon>
        <taxon>Metazoa</taxon>
        <taxon>Ecdysozoa</taxon>
        <taxon>Arthropoda</taxon>
        <taxon>Chelicerata</taxon>
        <taxon>Arachnida</taxon>
        <taxon>Araneae</taxon>
        <taxon>Araneomorphae</taxon>
        <taxon>Entelegynae</taxon>
        <taxon>Araneoidea</taxon>
        <taxon>Araneidae</taxon>
        <taxon>Caerostris</taxon>
    </lineage>
</organism>
<sequence>MSENALTICPVSIEYVGSIANGTLSAIDLAIGVGVTHCSWLLDFTQTPLDSYRSSRCAPFPQTNCSCQTSVLS</sequence>
<evidence type="ECO:0000313" key="2">
    <source>
        <dbReference type="Proteomes" id="UP001054945"/>
    </source>
</evidence>
<name>A0AAV4UDG3_CAEEX</name>
<gene>
    <name evidence="1" type="ORF">CEXT_434931</name>
</gene>
<dbReference type="EMBL" id="BPLR01012667">
    <property type="protein sequence ID" value="GIY55741.1"/>
    <property type="molecule type" value="Genomic_DNA"/>
</dbReference>